<keyword evidence="4" id="KW-1185">Reference proteome</keyword>
<protein>
    <submittedName>
        <fullName evidence="3">Iron(II)-dependent oxidoreductase</fullName>
    </submittedName>
</protein>
<dbReference type="SUPFAM" id="SSF53756">
    <property type="entry name" value="UDP-Glycosyltransferase/glycogen phosphorylase"/>
    <property type="match status" value="1"/>
</dbReference>
<proteinExistence type="predicted"/>
<evidence type="ECO:0000259" key="2">
    <source>
        <dbReference type="Pfam" id="PF00534"/>
    </source>
</evidence>
<dbReference type="InterPro" id="IPR050194">
    <property type="entry name" value="Glycosyltransferase_grp1"/>
</dbReference>
<dbReference type="OrthoDB" id="3514322at2"/>
<dbReference type="STRING" id="504798.SAMN05421871_109222"/>
<reference evidence="4" key="1">
    <citation type="submission" date="2016-10" db="EMBL/GenBank/DDBJ databases">
        <authorList>
            <person name="Varghese N."/>
            <person name="Submissions S."/>
        </authorList>
    </citation>
    <scope>NUCLEOTIDE SEQUENCE [LARGE SCALE GENOMIC DNA]</scope>
    <source>
        <strain evidence="4">IBRC-M 10655</strain>
    </source>
</reference>
<evidence type="ECO:0000256" key="1">
    <source>
        <dbReference type="ARBA" id="ARBA00022679"/>
    </source>
</evidence>
<dbReference type="InterPro" id="IPR001296">
    <property type="entry name" value="Glyco_trans_1"/>
</dbReference>
<evidence type="ECO:0000313" key="4">
    <source>
        <dbReference type="Proteomes" id="UP000199651"/>
    </source>
</evidence>
<gene>
    <name evidence="3" type="ORF">SAMN05192558_10475</name>
</gene>
<organism evidence="3 4">
    <name type="scientific">Actinokineospora alba</name>
    <dbReference type="NCBI Taxonomy" id="504798"/>
    <lineage>
        <taxon>Bacteria</taxon>
        <taxon>Bacillati</taxon>
        <taxon>Actinomycetota</taxon>
        <taxon>Actinomycetes</taxon>
        <taxon>Pseudonocardiales</taxon>
        <taxon>Pseudonocardiaceae</taxon>
        <taxon>Actinokineospora</taxon>
    </lineage>
</organism>
<accession>A0A1H0LAS8</accession>
<dbReference type="Pfam" id="PF00534">
    <property type="entry name" value="Glycos_transf_1"/>
    <property type="match status" value="1"/>
</dbReference>
<dbReference type="Proteomes" id="UP000199651">
    <property type="component" value="Unassembled WGS sequence"/>
</dbReference>
<dbReference type="GO" id="GO:0016757">
    <property type="term" value="F:glycosyltransferase activity"/>
    <property type="evidence" value="ECO:0007669"/>
    <property type="project" value="InterPro"/>
</dbReference>
<dbReference type="EMBL" id="FNJB01000004">
    <property type="protein sequence ID" value="SDO65307.1"/>
    <property type="molecule type" value="Genomic_DNA"/>
</dbReference>
<dbReference type="CDD" id="cd03801">
    <property type="entry name" value="GT4_PimA-like"/>
    <property type="match status" value="1"/>
</dbReference>
<sequence>MSDPSPLTVAFVLASYTRDAPEGMARATAALANGLRQLGHRALIITAAAPSRGTAIEEDLIVLGSVGVDFPTVDDDLRDAISTHGQDQIITEDLRRLYHRHQVDIAVYVDALWGLGRLAPTCEGVRSVLAMHVVGHDEDLCAALERANVVIAPSITVLDQAHDRSFDSTCWRLVPNALLHDHAPPDSQRRERIRERGLVRVLARLGPEKNIHALLDAGRAVEHPVEVVLAGAGFEQNRGAQAVEYRRCLHSAARLRMGSLQGDGLPWDQVQPWLAEAAVVIVPSTNETFGFVALEAMSVGTPVVTFGVGNLRGLVGTDEDAGGVVVPASLGPFGLWRAAELLLDDPVRYAALSRAAYYRSRDYLPTAVARDFIKAAR</sequence>
<evidence type="ECO:0000313" key="3">
    <source>
        <dbReference type="EMBL" id="SDO65307.1"/>
    </source>
</evidence>
<dbReference type="AlphaFoldDB" id="A0A1H0LAS8"/>
<feature type="domain" description="Glycosyl transferase family 1" evidence="2">
    <location>
        <begin position="195"/>
        <end position="357"/>
    </location>
</feature>
<keyword evidence="1" id="KW-0808">Transferase</keyword>
<dbReference type="Gene3D" id="3.40.50.2000">
    <property type="entry name" value="Glycogen Phosphorylase B"/>
    <property type="match status" value="2"/>
</dbReference>
<dbReference type="PANTHER" id="PTHR45947:SF13">
    <property type="entry name" value="TRANSFERASE"/>
    <property type="match status" value="1"/>
</dbReference>
<name>A0A1H0LAS8_9PSEU</name>
<dbReference type="PANTHER" id="PTHR45947">
    <property type="entry name" value="SULFOQUINOVOSYL TRANSFERASE SQD2"/>
    <property type="match status" value="1"/>
</dbReference>